<dbReference type="InterPro" id="IPR024087">
    <property type="entry name" value="Creatininase-like_sf"/>
</dbReference>
<accession>A0A5C6KIU8</accession>
<dbReference type="PANTHER" id="PTHR35005">
    <property type="entry name" value="3-DEHYDRO-SCYLLO-INOSOSE HYDROLASE"/>
    <property type="match status" value="1"/>
</dbReference>
<proteinExistence type="inferred from homology"/>
<evidence type="ECO:0000256" key="6">
    <source>
        <dbReference type="SAM" id="SignalP"/>
    </source>
</evidence>
<sequence length="318" mass="35559">MKRRTFIAKGIGAGLVAGASRPLLAADWQEETVREPVAEASAAADNDLPFFWDRLTSLDFKKAVEKAQGVCIIPIGVMEKHGPHLPLGTDVIRAHEMCRRAAGQEYAIVFPDFYIGQILEAKHQPGTVAYSTEIMLKFLDETCREIARNGLKKIILVNTHGGNNSFLPYFLQIQLESPRDYAVYLFQLRETPETQKKIKALRKSTTGGHADEIETAEMLVICPEHVRMDQVNAQSGRNLKRLDLPNVNTGISWYSQYPNHYAGESSGATPELGEVRLTARSQQLMEAIKAVKADTATIQLQDEFFRQGLSPMETKVWE</sequence>
<dbReference type="GO" id="GO:0046872">
    <property type="term" value="F:metal ion binding"/>
    <property type="evidence" value="ECO:0007669"/>
    <property type="project" value="UniProtKB-KW"/>
</dbReference>
<protein>
    <submittedName>
        <fullName evidence="7">Creatininase family protein</fullName>
    </submittedName>
</protein>
<evidence type="ECO:0000256" key="2">
    <source>
        <dbReference type="ARBA" id="ARBA00022723"/>
    </source>
</evidence>
<dbReference type="GO" id="GO:0016811">
    <property type="term" value="F:hydrolase activity, acting on carbon-nitrogen (but not peptide) bonds, in linear amides"/>
    <property type="evidence" value="ECO:0007669"/>
    <property type="project" value="TreeGrafter"/>
</dbReference>
<comment type="similarity">
    <text evidence="5">Belongs to the creatininase superfamily.</text>
</comment>
<comment type="caution">
    <text evidence="7">The sequence shown here is derived from an EMBL/GenBank/DDBJ whole genome shotgun (WGS) entry which is preliminary data.</text>
</comment>
<dbReference type="Gene3D" id="3.40.50.10310">
    <property type="entry name" value="Creatininase"/>
    <property type="match status" value="1"/>
</dbReference>
<keyword evidence="3" id="KW-0378">Hydrolase</keyword>
<reference evidence="7 8" key="1">
    <citation type="submission" date="2019-07" db="EMBL/GenBank/DDBJ databases">
        <title>Genome sequencing of Parabacteroides distasonis iSURF_7.</title>
        <authorList>
            <person name="Degefu H.N."/>
            <person name="Ruoff K.L."/>
            <person name="Price C.E."/>
            <person name="Valls R.A."/>
            <person name="O'Toole G.A."/>
        </authorList>
    </citation>
    <scope>NUCLEOTIDE SEQUENCE [LARGE SCALE GENOMIC DNA]</scope>
    <source>
        <strain evidence="7 8">CFPLTA003_1B</strain>
    </source>
</reference>
<dbReference type="Pfam" id="PF02633">
    <property type="entry name" value="Creatininase"/>
    <property type="match status" value="1"/>
</dbReference>
<keyword evidence="6" id="KW-0732">Signal</keyword>
<dbReference type="RefSeq" id="WP_146375245.1">
    <property type="nucleotide sequence ID" value="NZ_VOHW01000003.1"/>
</dbReference>
<dbReference type="PANTHER" id="PTHR35005:SF1">
    <property type="entry name" value="2-AMINO-5-FORMYLAMINO-6-RIBOSYLAMINOPYRIMIDIN-4(3H)-ONE 5'-MONOPHOSPHATE DEFORMYLASE"/>
    <property type="match status" value="1"/>
</dbReference>
<name>A0A5C6KIU8_PARDI</name>
<evidence type="ECO:0000313" key="8">
    <source>
        <dbReference type="Proteomes" id="UP000315827"/>
    </source>
</evidence>
<evidence type="ECO:0000256" key="1">
    <source>
        <dbReference type="ARBA" id="ARBA00001947"/>
    </source>
</evidence>
<evidence type="ECO:0000256" key="3">
    <source>
        <dbReference type="ARBA" id="ARBA00022801"/>
    </source>
</evidence>
<dbReference type="InterPro" id="IPR003785">
    <property type="entry name" value="Creatininase/forma_Hydrolase"/>
</dbReference>
<keyword evidence="4" id="KW-0862">Zinc</keyword>
<feature type="signal peptide" evidence="6">
    <location>
        <begin position="1"/>
        <end position="25"/>
    </location>
</feature>
<organism evidence="7 8">
    <name type="scientific">Parabacteroides distasonis</name>
    <dbReference type="NCBI Taxonomy" id="823"/>
    <lineage>
        <taxon>Bacteria</taxon>
        <taxon>Pseudomonadati</taxon>
        <taxon>Bacteroidota</taxon>
        <taxon>Bacteroidia</taxon>
        <taxon>Bacteroidales</taxon>
        <taxon>Tannerellaceae</taxon>
        <taxon>Parabacteroides</taxon>
    </lineage>
</organism>
<gene>
    <name evidence="7" type="ORF">FSA05_07195</name>
</gene>
<keyword evidence="2" id="KW-0479">Metal-binding</keyword>
<evidence type="ECO:0000256" key="4">
    <source>
        <dbReference type="ARBA" id="ARBA00022833"/>
    </source>
</evidence>
<evidence type="ECO:0000313" key="7">
    <source>
        <dbReference type="EMBL" id="TWV62813.1"/>
    </source>
</evidence>
<dbReference type="GO" id="GO:0009231">
    <property type="term" value="P:riboflavin biosynthetic process"/>
    <property type="evidence" value="ECO:0007669"/>
    <property type="project" value="TreeGrafter"/>
</dbReference>
<dbReference type="SUPFAM" id="SSF102215">
    <property type="entry name" value="Creatininase"/>
    <property type="match status" value="1"/>
</dbReference>
<comment type="cofactor">
    <cofactor evidence="1">
        <name>Zn(2+)</name>
        <dbReference type="ChEBI" id="CHEBI:29105"/>
    </cofactor>
</comment>
<evidence type="ECO:0000256" key="5">
    <source>
        <dbReference type="ARBA" id="ARBA00024029"/>
    </source>
</evidence>
<dbReference type="EMBL" id="VOHW01000003">
    <property type="protein sequence ID" value="TWV62813.1"/>
    <property type="molecule type" value="Genomic_DNA"/>
</dbReference>
<dbReference type="AlphaFoldDB" id="A0A5C6KIU8"/>
<feature type="chain" id="PRO_5022897508" evidence="6">
    <location>
        <begin position="26"/>
        <end position="318"/>
    </location>
</feature>
<dbReference type="Proteomes" id="UP000315827">
    <property type="component" value="Unassembled WGS sequence"/>
</dbReference>